<keyword evidence="11" id="KW-0012">Acyltransferase</keyword>
<comment type="pathway">
    <text evidence="10">Lipid metabolism; phospholipid metabolism.</text>
</comment>
<reference evidence="11 12" key="1">
    <citation type="submission" date="2019-01" db="EMBL/GenBank/DDBJ databases">
        <title>Complete genome sequence of Cohnella hallensis HS21 isolated from Korean fir (Abies koreana) rhizospheric soil.</title>
        <authorList>
            <person name="Jiang L."/>
            <person name="Kang S.W."/>
            <person name="Kim S."/>
            <person name="Jung J."/>
            <person name="Kim C.Y."/>
            <person name="Kim D.H."/>
            <person name="Kim S.W."/>
            <person name="Lee J."/>
        </authorList>
    </citation>
    <scope>NUCLEOTIDE SEQUENCE [LARGE SCALE GENOMIC DNA]</scope>
    <source>
        <strain evidence="11 12">HS21</strain>
    </source>
</reference>
<dbReference type="AlphaFoldDB" id="A0A3T1D8T6"/>
<dbReference type="PIRSF" id="PIRSF002465">
    <property type="entry name" value="Phsphlp_syn_PlsX"/>
    <property type="match status" value="1"/>
</dbReference>
<sequence length="329" mass="34669">MRIAIDAMGGDNAPHAHVESALSAAAEWPDTQLILVGNPEVLQPLLGKGAPSNITIVPALEIIDNTDEPVKAVRRKTDSSMVVAGRLVKEGNADAMISAGNTGALMATGLLVLGRLKGIERPGLAAIFPTLDNQGVLALDMGANMDAKPEHLLQYALMGSLYRSKVHGISKPRVGLLNVGTEAAKGNELTKVAFGLLEQAPINFIGNIEARDVLDGQCDVIICDGFSGNILLKALEGAASTIFKLLREELTASFTSKLAAAVLKPSFRRVRDRMDYNEYNGAPLLGVNGLVVKGHGSSDANAMKTAIRQTRTAIGNRLIAALADEFSGK</sequence>
<keyword evidence="2 10" id="KW-0963">Cytoplasm</keyword>
<dbReference type="RefSeq" id="WP_130611883.1">
    <property type="nucleotide sequence ID" value="NZ_AP019400.1"/>
</dbReference>
<evidence type="ECO:0000256" key="1">
    <source>
        <dbReference type="ARBA" id="ARBA00001232"/>
    </source>
</evidence>
<comment type="catalytic activity">
    <reaction evidence="1 10">
        <text>a fatty acyl-[ACP] + phosphate = an acyl phosphate + holo-[ACP]</text>
        <dbReference type="Rhea" id="RHEA:42292"/>
        <dbReference type="Rhea" id="RHEA-COMP:9685"/>
        <dbReference type="Rhea" id="RHEA-COMP:14125"/>
        <dbReference type="ChEBI" id="CHEBI:43474"/>
        <dbReference type="ChEBI" id="CHEBI:59918"/>
        <dbReference type="ChEBI" id="CHEBI:64479"/>
        <dbReference type="ChEBI" id="CHEBI:138651"/>
        <dbReference type="EC" id="2.3.1.274"/>
    </reaction>
</comment>
<dbReference type="NCBIfam" id="TIGR00182">
    <property type="entry name" value="plsX"/>
    <property type="match status" value="1"/>
</dbReference>
<dbReference type="GO" id="GO:0005737">
    <property type="term" value="C:cytoplasm"/>
    <property type="evidence" value="ECO:0007669"/>
    <property type="project" value="UniProtKB-SubCell"/>
</dbReference>
<keyword evidence="6 10" id="KW-0594">Phospholipid biosynthesis</keyword>
<dbReference type="InterPro" id="IPR012281">
    <property type="entry name" value="Phospholipid_synth_PlsX-like"/>
</dbReference>
<dbReference type="Gene3D" id="3.40.718.10">
    <property type="entry name" value="Isopropylmalate Dehydrogenase"/>
    <property type="match status" value="1"/>
</dbReference>
<evidence type="ECO:0000256" key="10">
    <source>
        <dbReference type="HAMAP-Rule" id="MF_00019"/>
    </source>
</evidence>
<comment type="similarity">
    <text evidence="10">Belongs to the PlsX family.</text>
</comment>
<protein>
    <recommendedName>
        <fullName evidence="8 10">Phosphate acyltransferase</fullName>
        <ecNumber evidence="8 10">2.3.1.274</ecNumber>
    </recommendedName>
    <alternativeName>
        <fullName evidence="10">Acyl-ACP phosphotransacylase</fullName>
    </alternativeName>
    <alternativeName>
        <fullName evidence="10">Acyl-[acyl-carrier-protein]--phosphate acyltransferase</fullName>
    </alternativeName>
    <alternativeName>
        <fullName evidence="10">Phosphate-acyl-ACP acyltransferase</fullName>
    </alternativeName>
</protein>
<dbReference type="PANTHER" id="PTHR30100:SF1">
    <property type="entry name" value="PHOSPHATE ACYLTRANSFERASE"/>
    <property type="match status" value="1"/>
</dbReference>
<dbReference type="Pfam" id="PF02504">
    <property type="entry name" value="FA_synthesis"/>
    <property type="match status" value="1"/>
</dbReference>
<evidence type="ECO:0000256" key="8">
    <source>
        <dbReference type="ARBA" id="ARBA00024069"/>
    </source>
</evidence>
<dbReference type="InterPro" id="IPR003664">
    <property type="entry name" value="FA_synthesis"/>
</dbReference>
<evidence type="ECO:0000256" key="4">
    <source>
        <dbReference type="ARBA" id="ARBA00022679"/>
    </source>
</evidence>
<dbReference type="OrthoDB" id="9806408at2"/>
<dbReference type="PANTHER" id="PTHR30100">
    <property type="entry name" value="FATTY ACID/PHOSPHOLIPID SYNTHESIS PROTEIN PLSX"/>
    <property type="match status" value="1"/>
</dbReference>
<dbReference type="GO" id="GO:0008654">
    <property type="term" value="P:phospholipid biosynthetic process"/>
    <property type="evidence" value="ECO:0007669"/>
    <property type="project" value="UniProtKB-KW"/>
</dbReference>
<dbReference type="UniPathway" id="UPA00085"/>
<evidence type="ECO:0000256" key="6">
    <source>
        <dbReference type="ARBA" id="ARBA00023209"/>
    </source>
</evidence>
<keyword evidence="3 10" id="KW-0444">Lipid biosynthesis</keyword>
<dbReference type="EC" id="2.3.1.274" evidence="8 10"/>
<evidence type="ECO:0000256" key="3">
    <source>
        <dbReference type="ARBA" id="ARBA00022516"/>
    </source>
</evidence>
<proteinExistence type="inferred from homology"/>
<dbReference type="SUPFAM" id="SSF53659">
    <property type="entry name" value="Isocitrate/Isopropylmalate dehydrogenase-like"/>
    <property type="match status" value="1"/>
</dbReference>
<evidence type="ECO:0000256" key="5">
    <source>
        <dbReference type="ARBA" id="ARBA00023098"/>
    </source>
</evidence>
<dbReference type="GO" id="GO:0006633">
    <property type="term" value="P:fatty acid biosynthetic process"/>
    <property type="evidence" value="ECO:0007669"/>
    <property type="project" value="UniProtKB-UniRule"/>
</dbReference>
<dbReference type="GO" id="GO:0043811">
    <property type="term" value="F:phosphate:acyl-[acyl carrier protein] acyltransferase activity"/>
    <property type="evidence" value="ECO:0007669"/>
    <property type="project" value="UniProtKB-UniRule"/>
</dbReference>
<keyword evidence="12" id="KW-1185">Reference proteome</keyword>
<comment type="subunit">
    <text evidence="9 10">Homodimer. Probably interacts with PlsY.</text>
</comment>
<dbReference type="EMBL" id="AP019400">
    <property type="protein sequence ID" value="BBI34484.1"/>
    <property type="molecule type" value="Genomic_DNA"/>
</dbReference>
<accession>A0A3T1D8T6</accession>
<keyword evidence="4 10" id="KW-0808">Transferase</keyword>
<gene>
    <name evidence="10 11" type="primary">plsX</name>
    <name evidence="11" type="ORF">KCTCHS21_38830</name>
</gene>
<dbReference type="Proteomes" id="UP000289856">
    <property type="component" value="Chromosome"/>
</dbReference>
<comment type="subcellular location">
    <subcellularLocation>
        <location evidence="10">Cytoplasm</location>
    </subcellularLocation>
    <text evidence="10">Associated with the membrane possibly through PlsY.</text>
</comment>
<dbReference type="HAMAP" id="MF_00019">
    <property type="entry name" value="PlsX"/>
    <property type="match status" value="1"/>
</dbReference>
<organism evidence="11 12">
    <name type="scientific">Cohnella abietis</name>
    <dbReference type="NCBI Taxonomy" id="2507935"/>
    <lineage>
        <taxon>Bacteria</taxon>
        <taxon>Bacillati</taxon>
        <taxon>Bacillota</taxon>
        <taxon>Bacilli</taxon>
        <taxon>Bacillales</taxon>
        <taxon>Paenibacillaceae</taxon>
        <taxon>Cohnella</taxon>
    </lineage>
</organism>
<evidence type="ECO:0000256" key="9">
    <source>
        <dbReference type="ARBA" id="ARBA00046608"/>
    </source>
</evidence>
<keyword evidence="7 10" id="KW-1208">Phospholipid metabolism</keyword>
<evidence type="ECO:0000313" key="11">
    <source>
        <dbReference type="EMBL" id="BBI34484.1"/>
    </source>
</evidence>
<evidence type="ECO:0000256" key="2">
    <source>
        <dbReference type="ARBA" id="ARBA00022490"/>
    </source>
</evidence>
<comment type="function">
    <text evidence="10">Catalyzes the reversible formation of acyl-phosphate (acyl-PO(4)) from acyl-[acyl-carrier-protein] (acyl-ACP). This enzyme utilizes acyl-ACP as fatty acyl donor, but not acyl-CoA.</text>
</comment>
<evidence type="ECO:0000256" key="7">
    <source>
        <dbReference type="ARBA" id="ARBA00023264"/>
    </source>
</evidence>
<keyword evidence="5 10" id="KW-0443">Lipid metabolism</keyword>
<evidence type="ECO:0000313" key="12">
    <source>
        <dbReference type="Proteomes" id="UP000289856"/>
    </source>
</evidence>
<name>A0A3T1D8T6_9BACL</name>
<dbReference type="KEGG" id="cohn:KCTCHS21_38830"/>